<dbReference type="RefSeq" id="WP_242965256.1">
    <property type="nucleotide sequence ID" value="NZ_CP022121.1"/>
</dbReference>
<dbReference type="InterPro" id="IPR011204">
    <property type="entry name" value="Virulence_RhuM-like"/>
</dbReference>
<keyword evidence="3" id="KW-1185">Reference proteome</keyword>
<organism evidence="2 3">
    <name type="scientific">Dehalobacterium formicoaceticum</name>
    <dbReference type="NCBI Taxonomy" id="51515"/>
    <lineage>
        <taxon>Bacteria</taxon>
        <taxon>Bacillati</taxon>
        <taxon>Bacillota</taxon>
        <taxon>Clostridia</taxon>
        <taxon>Eubacteriales</taxon>
        <taxon>Peptococcaceae</taxon>
        <taxon>Dehalobacterium</taxon>
    </lineage>
</organism>
<dbReference type="Pfam" id="PF13310">
    <property type="entry name" value="Virulence_RhuM"/>
    <property type="match status" value="1"/>
</dbReference>
<dbReference type="PANTHER" id="PTHR35810">
    <property type="entry name" value="CYTOPLASMIC PROTEIN-RELATED"/>
    <property type="match status" value="1"/>
</dbReference>
<evidence type="ECO:0000313" key="3">
    <source>
        <dbReference type="Proteomes" id="UP001524944"/>
    </source>
</evidence>
<protein>
    <submittedName>
        <fullName evidence="2">Virulence RhuM family protein</fullName>
    </submittedName>
</protein>
<dbReference type="PANTHER" id="PTHR35810:SF1">
    <property type="entry name" value="CYTOPLASMIC PROTEIN"/>
    <property type="match status" value="1"/>
</dbReference>
<proteinExistence type="predicted"/>
<dbReference type="PIRSF" id="PIRSF015268">
    <property type="entry name" value="Virulence_RhuM"/>
    <property type="match status" value="1"/>
</dbReference>
<name>A0ABT1Y7X9_9FIRM</name>
<dbReference type="InterPro" id="IPR003497">
    <property type="entry name" value="BRO_N_domain"/>
</dbReference>
<sequence length="331" mass="38662">MDKNQKGEILIYQTEKGETKIDVYMEDGTMWLSRVNIAQLYGTSPQNITMHIKNIYEEGELEESSTSKNYLLVQNEGGREVARDTKFYNLDMILAIGYRVRSNIGVQFRTWTSKILKEYMQKGFVMNDERLKNPKKFGEDYFDELLERIRDIRASEKRFYQKIKDIYSLSVDYNPALESTKDFFATVQNKLLYAVTGQTAAELITERVDSSKDNMGLTAFKGAVVRKGDINISKNYLQEDEITDLNRIVTMFLDHAEDMARGKTPMSMKDWENSLNEFLQFRRREILEGKGKVSREDMERKVLQEYAIYNTRRLKTPPEDEIVGELPTIEE</sequence>
<comment type="caution">
    <text evidence="2">The sequence shown here is derived from an EMBL/GenBank/DDBJ whole genome shotgun (WGS) entry which is preliminary data.</text>
</comment>
<evidence type="ECO:0000313" key="2">
    <source>
        <dbReference type="EMBL" id="MCR6546997.1"/>
    </source>
</evidence>
<accession>A0ABT1Y7X9</accession>
<evidence type="ECO:0000259" key="1">
    <source>
        <dbReference type="PROSITE" id="PS51750"/>
    </source>
</evidence>
<reference evidence="2 3" key="1">
    <citation type="submission" date="2022-08" db="EMBL/GenBank/DDBJ databases">
        <title>Proteogenomics of the novel Dehalobacterium formicoaceticum strain EZ94 highlights a key role of methyltransferases during anaerobic dichloromethane degradation.</title>
        <authorList>
            <person name="Wasmund K."/>
        </authorList>
    </citation>
    <scope>NUCLEOTIDE SEQUENCE [LARGE SCALE GENOMIC DNA]</scope>
    <source>
        <strain evidence="2 3">EZ94</strain>
    </source>
</reference>
<feature type="domain" description="Bro-N" evidence="1">
    <location>
        <begin position="1"/>
        <end position="123"/>
    </location>
</feature>
<dbReference type="EMBL" id="JANPWE010000015">
    <property type="protein sequence ID" value="MCR6546997.1"/>
    <property type="molecule type" value="Genomic_DNA"/>
</dbReference>
<gene>
    <name evidence="2" type="ORF">NVS47_16025</name>
</gene>
<dbReference type="PROSITE" id="PS51750">
    <property type="entry name" value="BRO_N"/>
    <property type="match status" value="1"/>
</dbReference>
<dbReference type="Proteomes" id="UP001524944">
    <property type="component" value="Unassembled WGS sequence"/>
</dbReference>